<gene>
    <name evidence="2" type="ORF">PDE_08029</name>
</gene>
<dbReference type="GO" id="GO:0005737">
    <property type="term" value="C:cytoplasm"/>
    <property type="evidence" value="ECO:0007669"/>
    <property type="project" value="TreeGrafter"/>
</dbReference>
<evidence type="ECO:0000256" key="1">
    <source>
        <dbReference type="SAM" id="MobiDB-lite"/>
    </source>
</evidence>
<keyword evidence="3" id="KW-1185">Reference proteome</keyword>
<evidence type="ECO:0000313" key="2">
    <source>
        <dbReference type="EMBL" id="EPS33067.1"/>
    </source>
</evidence>
<dbReference type="EMBL" id="KB644414">
    <property type="protein sequence ID" value="EPS33067.1"/>
    <property type="molecule type" value="Genomic_DNA"/>
</dbReference>
<dbReference type="InterPro" id="IPR018824">
    <property type="entry name" value="Conidiation-specific_6"/>
</dbReference>
<proteinExistence type="predicted"/>
<feature type="compositionally biased region" description="Basic and acidic residues" evidence="1">
    <location>
        <begin position="41"/>
        <end position="54"/>
    </location>
</feature>
<accession>S8BDI7</accession>
<dbReference type="HOGENOM" id="CLU_107705_0_0_1"/>
<name>S8BDI7_PENO1</name>
<sequence>MTPEERVNAARGYKAAIHNEHVSIEAKDHAEEMLRELNEEEARHELLEGGEHPLYHRHRRQSSIGKRASSPQERINAARGYKAALHNPLVSEEGKDHARQMLEQMDEEQARRELYNLEESAKDPNRVIAGLKAAQHNPLVTEEGRRMATKKLHDIESGKPEE</sequence>
<organism evidence="2 3">
    <name type="scientific">Penicillium oxalicum (strain 114-2 / CGMCC 5302)</name>
    <name type="common">Penicillium decumbens</name>
    <dbReference type="NCBI Taxonomy" id="933388"/>
    <lineage>
        <taxon>Eukaryota</taxon>
        <taxon>Fungi</taxon>
        <taxon>Dikarya</taxon>
        <taxon>Ascomycota</taxon>
        <taxon>Pezizomycotina</taxon>
        <taxon>Eurotiomycetes</taxon>
        <taxon>Eurotiomycetidae</taxon>
        <taxon>Eurotiales</taxon>
        <taxon>Aspergillaceae</taxon>
        <taxon>Penicillium</taxon>
    </lineage>
</organism>
<dbReference type="InterPro" id="IPR052670">
    <property type="entry name" value="UPF0654_domain"/>
</dbReference>
<dbReference type="OrthoDB" id="5419162at2759"/>
<dbReference type="AlphaFoldDB" id="S8BDI7"/>
<evidence type="ECO:0000313" key="3">
    <source>
        <dbReference type="Proteomes" id="UP000019376"/>
    </source>
</evidence>
<dbReference type="Pfam" id="PF10346">
    <property type="entry name" value="Con-6"/>
    <property type="match status" value="3"/>
</dbReference>
<protein>
    <submittedName>
        <fullName evidence="2">Uncharacterized protein</fullName>
    </submittedName>
</protein>
<feature type="region of interest" description="Disordered" evidence="1">
    <location>
        <begin position="41"/>
        <end position="79"/>
    </location>
</feature>
<dbReference type="PANTHER" id="PTHR36576:SF2">
    <property type="entry name" value="PROTEIN CON-6, PUTATIVE (AFU_ORTHOLOGUE AFUA_4G03615)-RELATED"/>
    <property type="match status" value="1"/>
</dbReference>
<dbReference type="PhylomeDB" id="S8BDI7"/>
<reference evidence="2 3" key="1">
    <citation type="journal article" date="2013" name="PLoS ONE">
        <title>Genomic and secretomic analyses reveal unique features of the lignocellulolytic enzyme system of Penicillium decumbens.</title>
        <authorList>
            <person name="Liu G."/>
            <person name="Zhang L."/>
            <person name="Wei X."/>
            <person name="Zou G."/>
            <person name="Qin Y."/>
            <person name="Ma L."/>
            <person name="Li J."/>
            <person name="Zheng H."/>
            <person name="Wang S."/>
            <person name="Wang C."/>
            <person name="Xun L."/>
            <person name="Zhao G.-P."/>
            <person name="Zhou Z."/>
            <person name="Qu Y."/>
        </authorList>
    </citation>
    <scope>NUCLEOTIDE SEQUENCE [LARGE SCALE GENOMIC DNA]</scope>
    <source>
        <strain evidence="3">114-2 / CGMCC 5302</strain>
    </source>
</reference>
<dbReference type="PANTHER" id="PTHR36576">
    <property type="entry name" value="UPF0654 PROTEIN C11D3.01C-RELATED"/>
    <property type="match status" value="1"/>
</dbReference>
<dbReference type="Proteomes" id="UP000019376">
    <property type="component" value="Unassembled WGS sequence"/>
</dbReference>